<keyword evidence="3" id="KW-1185">Reference proteome</keyword>
<feature type="transmembrane region" description="Helical" evidence="1">
    <location>
        <begin position="20"/>
        <end position="38"/>
    </location>
</feature>
<evidence type="ECO:0000256" key="1">
    <source>
        <dbReference type="SAM" id="Phobius"/>
    </source>
</evidence>
<keyword evidence="1" id="KW-0472">Membrane</keyword>
<organism evidence="2 3">
    <name type="scientific">Reichenbachiella faecimaris</name>
    <dbReference type="NCBI Taxonomy" id="692418"/>
    <lineage>
        <taxon>Bacteria</taxon>
        <taxon>Pseudomonadati</taxon>
        <taxon>Bacteroidota</taxon>
        <taxon>Cytophagia</taxon>
        <taxon>Cytophagales</taxon>
        <taxon>Reichenbachiellaceae</taxon>
        <taxon>Reichenbachiella</taxon>
    </lineage>
</organism>
<name>A0A1W2GE84_REIFA</name>
<keyword evidence="1" id="KW-1133">Transmembrane helix</keyword>
<proteinExistence type="predicted"/>
<dbReference type="RefSeq" id="WP_084372754.1">
    <property type="nucleotide sequence ID" value="NZ_FWYF01000002.1"/>
</dbReference>
<dbReference type="Proteomes" id="UP000192472">
    <property type="component" value="Unassembled WGS sequence"/>
</dbReference>
<feature type="transmembrane region" description="Helical" evidence="1">
    <location>
        <begin position="295"/>
        <end position="313"/>
    </location>
</feature>
<feature type="transmembrane region" description="Helical" evidence="1">
    <location>
        <begin position="350"/>
        <end position="372"/>
    </location>
</feature>
<dbReference type="InterPro" id="IPR025291">
    <property type="entry name" value="DUF4153"/>
</dbReference>
<feature type="transmembrane region" description="Helical" evidence="1">
    <location>
        <begin position="184"/>
        <end position="205"/>
    </location>
</feature>
<accession>A0A1W2GE84</accession>
<dbReference type="OrthoDB" id="9809196at2"/>
<sequence>MNLASINYLFRSAKGSLLRFPITLLSALCAVCLSIYLVEYEDEISNYFPFINGLITFALGIPLFFCVSIISSKKGIDSSFKIGAHIVAGFILLGIYLSLPNAEHTHNTSIPYIRYGIFNIIVHLLVSFSPYVNGKKLNGFWNFNKTLFIRILTSILYSGFLYVGLVLALTALKLLFDIEIHDELYFELFIVIIGLFNTWFFLSGIPSDLEVLDNEREYPNGLKVFAQYVLLPLLVLYLIILYAYGSKITIFWDWPKGIVSYLISCVSVLGILTVLLFYPYGELKENGWIKKSTSAFYLLLFPLIALLFFAIAMRISDYGITINRYVIVLLGIWLAIVATYFTVGRTNIKFIPMSLAVTLGLMSFGPWGMFIISEKSQAKRLVTILNDNHLLKDGKVVNEVVWEADSLPNWFYSKKEGTNKGVLSDSLHNEVYSIVNYLDDYHGLASIRPIYQQNLDSLIVLSLDSNKYRNEAEIYMRSMGLSYSYKYINSSDAYFGYSIETTDVMALDEFDYLTRVNLYNYQGKEAIRAITIDESSCQILLNSGNSLGLFFIGQNDTIDFAFTEKIGELIQTHGKVSETNLDPSNMTLEASSNEFKLKFIINHLQLEDINDTLKATSLDGDLLLKRRK</sequence>
<feature type="transmembrane region" description="Helical" evidence="1">
    <location>
        <begin position="82"/>
        <end position="100"/>
    </location>
</feature>
<feature type="transmembrane region" description="Helical" evidence="1">
    <location>
        <begin position="50"/>
        <end position="70"/>
    </location>
</feature>
<feature type="transmembrane region" description="Helical" evidence="1">
    <location>
        <begin position="225"/>
        <end position="245"/>
    </location>
</feature>
<dbReference type="Pfam" id="PF13687">
    <property type="entry name" value="DUF4153"/>
    <property type="match status" value="1"/>
</dbReference>
<evidence type="ECO:0000313" key="2">
    <source>
        <dbReference type="EMBL" id="SMD34566.1"/>
    </source>
</evidence>
<feature type="transmembrane region" description="Helical" evidence="1">
    <location>
        <begin position="112"/>
        <end position="132"/>
    </location>
</feature>
<gene>
    <name evidence="2" type="ORF">SAMN04488029_2080</name>
</gene>
<dbReference type="AlphaFoldDB" id="A0A1W2GE84"/>
<protein>
    <recommendedName>
        <fullName evidence="4">DUF4153 domain-containing protein</fullName>
    </recommendedName>
</protein>
<evidence type="ECO:0000313" key="3">
    <source>
        <dbReference type="Proteomes" id="UP000192472"/>
    </source>
</evidence>
<keyword evidence="1" id="KW-0812">Transmembrane</keyword>
<feature type="transmembrane region" description="Helical" evidence="1">
    <location>
        <begin position="325"/>
        <end position="344"/>
    </location>
</feature>
<feature type="transmembrane region" description="Helical" evidence="1">
    <location>
        <begin position="257"/>
        <end position="280"/>
    </location>
</feature>
<dbReference type="STRING" id="692418.SAMN04488029_2080"/>
<dbReference type="EMBL" id="FWYF01000002">
    <property type="protein sequence ID" value="SMD34566.1"/>
    <property type="molecule type" value="Genomic_DNA"/>
</dbReference>
<reference evidence="2 3" key="1">
    <citation type="submission" date="2017-04" db="EMBL/GenBank/DDBJ databases">
        <authorList>
            <person name="Afonso C.L."/>
            <person name="Miller P.J."/>
            <person name="Scott M.A."/>
            <person name="Spackman E."/>
            <person name="Goraichik I."/>
            <person name="Dimitrov K.M."/>
            <person name="Suarez D.L."/>
            <person name="Swayne D.E."/>
        </authorList>
    </citation>
    <scope>NUCLEOTIDE SEQUENCE [LARGE SCALE GENOMIC DNA]</scope>
    <source>
        <strain evidence="2 3">DSM 26133</strain>
    </source>
</reference>
<feature type="transmembrane region" description="Helical" evidence="1">
    <location>
        <begin position="147"/>
        <end position="172"/>
    </location>
</feature>
<evidence type="ECO:0008006" key="4">
    <source>
        <dbReference type="Google" id="ProtNLM"/>
    </source>
</evidence>